<keyword evidence="1" id="KW-0472">Membrane</keyword>
<dbReference type="GO" id="GO:0005634">
    <property type="term" value="C:nucleus"/>
    <property type="evidence" value="ECO:0007669"/>
    <property type="project" value="TreeGrafter"/>
</dbReference>
<name>A0A812LSZ4_9DINO</name>
<feature type="domain" description="PARP catalytic" evidence="2">
    <location>
        <begin position="80"/>
        <end position="225"/>
    </location>
</feature>
<feature type="transmembrane region" description="Helical" evidence="1">
    <location>
        <begin position="6"/>
        <end position="22"/>
    </location>
</feature>
<accession>A0A812LSZ4</accession>
<reference evidence="3" key="1">
    <citation type="submission" date="2021-02" db="EMBL/GenBank/DDBJ databases">
        <authorList>
            <person name="Dougan E. K."/>
            <person name="Rhodes N."/>
            <person name="Thang M."/>
            <person name="Chan C."/>
        </authorList>
    </citation>
    <scope>NUCLEOTIDE SEQUENCE</scope>
</reference>
<evidence type="ECO:0000313" key="4">
    <source>
        <dbReference type="Proteomes" id="UP000604046"/>
    </source>
</evidence>
<keyword evidence="4" id="KW-1185">Reference proteome</keyword>
<evidence type="ECO:0000256" key="1">
    <source>
        <dbReference type="SAM" id="Phobius"/>
    </source>
</evidence>
<dbReference type="Gene3D" id="3.90.228.10">
    <property type="match status" value="1"/>
</dbReference>
<dbReference type="InterPro" id="IPR051712">
    <property type="entry name" value="ARTD-AVP"/>
</dbReference>
<dbReference type="GO" id="GO:0003950">
    <property type="term" value="F:NAD+ poly-ADP-ribosyltransferase activity"/>
    <property type="evidence" value="ECO:0007669"/>
    <property type="project" value="InterPro"/>
</dbReference>
<organism evidence="3 4">
    <name type="scientific">Symbiodinium natans</name>
    <dbReference type="NCBI Taxonomy" id="878477"/>
    <lineage>
        <taxon>Eukaryota</taxon>
        <taxon>Sar</taxon>
        <taxon>Alveolata</taxon>
        <taxon>Dinophyceae</taxon>
        <taxon>Suessiales</taxon>
        <taxon>Symbiodiniaceae</taxon>
        <taxon>Symbiodinium</taxon>
    </lineage>
</organism>
<dbReference type="GO" id="GO:1990404">
    <property type="term" value="F:NAD+-protein mono-ADP-ribosyltransferase activity"/>
    <property type="evidence" value="ECO:0007669"/>
    <property type="project" value="TreeGrafter"/>
</dbReference>
<dbReference type="Pfam" id="PF00644">
    <property type="entry name" value="PARP"/>
    <property type="match status" value="1"/>
</dbReference>
<evidence type="ECO:0000313" key="3">
    <source>
        <dbReference type="EMBL" id="CAE7246573.1"/>
    </source>
</evidence>
<dbReference type="PANTHER" id="PTHR45740:SF2">
    <property type="entry name" value="POLY [ADP-RIBOSE] POLYMERASE"/>
    <property type="match status" value="1"/>
</dbReference>
<keyword evidence="1" id="KW-1133">Transmembrane helix</keyword>
<dbReference type="Proteomes" id="UP000604046">
    <property type="component" value="Unassembled WGS sequence"/>
</dbReference>
<dbReference type="EMBL" id="CAJNDS010001087">
    <property type="protein sequence ID" value="CAE7246573.1"/>
    <property type="molecule type" value="Genomic_DNA"/>
</dbReference>
<dbReference type="InterPro" id="IPR012317">
    <property type="entry name" value="Poly(ADP-ribose)pol_cat_dom"/>
</dbReference>
<sequence length="428" mass="48733">MDEEVGLVICMLASGFILLLLRQHLRRLCGKRLEEAQDAIPPYWQNAGKSLNATDPADRSSPDYFDDIYPVSLQNREILQGFLNETSSNTEIHFSLVRAVRVEHSRLWLHYQDKAARMASRKMQFKGLGPPSTNQALTNVESDGWDGGFVHAMDEEVCEAYLFHGTDPHSALKVKASRAGKRFGFGGYFSEDPAVADRYAGEGEGLYRACYAMLLCRVLLGRQFHTTAFRDEDCAEEAFRKGFDSVLAEPHGALHREFLVFDGHQVYPEYALVYERQASDAFFCPSPVRRYWAGEGGEGFLGSEAREQARRLPAYWFHAANDSEGFTFHDTHPDPQMKAVLAELMDRTFLSDFGSKTMGLRVLKVLRVEDSEMWQTYRAKQRQLRECHRRRARDRAREKAAGKTARVTKTDAEMEEVLQVHTMEATYG</sequence>
<dbReference type="OrthoDB" id="6133115at2759"/>
<dbReference type="AlphaFoldDB" id="A0A812LSZ4"/>
<evidence type="ECO:0000259" key="2">
    <source>
        <dbReference type="Pfam" id="PF00644"/>
    </source>
</evidence>
<dbReference type="SUPFAM" id="SSF56399">
    <property type="entry name" value="ADP-ribosylation"/>
    <property type="match status" value="1"/>
</dbReference>
<gene>
    <name evidence="3" type="ORF">SNAT2548_LOCUS11732</name>
</gene>
<keyword evidence="1" id="KW-0812">Transmembrane</keyword>
<dbReference type="PANTHER" id="PTHR45740">
    <property type="entry name" value="POLY [ADP-RIBOSE] POLYMERASE"/>
    <property type="match status" value="1"/>
</dbReference>
<comment type="caution">
    <text evidence="3">The sequence shown here is derived from an EMBL/GenBank/DDBJ whole genome shotgun (WGS) entry which is preliminary data.</text>
</comment>
<protein>
    <recommendedName>
        <fullName evidence="2">PARP catalytic domain-containing protein</fullName>
    </recommendedName>
</protein>
<proteinExistence type="predicted"/>